<dbReference type="GO" id="GO:0004175">
    <property type="term" value="F:endopeptidase activity"/>
    <property type="evidence" value="ECO:0007669"/>
    <property type="project" value="UniProtKB-ARBA"/>
</dbReference>
<dbReference type="GO" id="GO:0008237">
    <property type="term" value="F:metallopeptidase activity"/>
    <property type="evidence" value="ECO:0007669"/>
    <property type="project" value="UniProtKB-KW"/>
</dbReference>
<protein>
    <submittedName>
        <fullName evidence="3">CPBP family intramembrane metalloprotease</fullName>
    </submittedName>
</protein>
<proteinExistence type="predicted"/>
<feature type="transmembrane region" description="Helical" evidence="1">
    <location>
        <begin position="307"/>
        <end position="328"/>
    </location>
</feature>
<feature type="transmembrane region" description="Helical" evidence="1">
    <location>
        <begin position="78"/>
        <end position="97"/>
    </location>
</feature>
<keyword evidence="3" id="KW-0645">Protease</keyword>
<feature type="domain" description="CAAX prenyl protease 2/Lysostaphin resistance protein A-like" evidence="2">
    <location>
        <begin position="164"/>
        <end position="250"/>
    </location>
</feature>
<dbReference type="PANTHER" id="PTHR36435:SF1">
    <property type="entry name" value="CAAX AMINO TERMINAL PROTEASE FAMILY PROTEIN"/>
    <property type="match status" value="1"/>
</dbReference>
<accession>A0A9D1AK74</accession>
<keyword evidence="1" id="KW-1133">Transmembrane helix</keyword>
<evidence type="ECO:0000259" key="2">
    <source>
        <dbReference type="Pfam" id="PF02517"/>
    </source>
</evidence>
<feature type="transmembrane region" description="Helical" evidence="1">
    <location>
        <begin position="165"/>
        <end position="182"/>
    </location>
</feature>
<name>A0A9D1AK74_9FIRM</name>
<evidence type="ECO:0000256" key="1">
    <source>
        <dbReference type="SAM" id="Phobius"/>
    </source>
</evidence>
<dbReference type="PANTHER" id="PTHR36435">
    <property type="entry name" value="SLR1288 PROTEIN"/>
    <property type="match status" value="1"/>
</dbReference>
<sequence length="331" mass="36729">MDAAAVKQLQKHYYRKAVGASALALVGYCLLSLYLQWLCLRLGAFCWTAVEYCSGNLGQGTFWLEYRYGVAQLQRSELYFALSQIILIPVTMIAAGWKCRRDAGISSSLTKGKIDGRRLGLGCVAALFFYSVCQLLSYLWQVLFGSMGLPAATIPTVNWALGDPWMTLLLTVFISPVVEEWLFRGAILNRLRPYGDSFAIAASAILFALMHNSLPQLFLALGVGSVLGWLAVRTGNLRTGILLHMLVNLLDWGRLMLLDQVAGITFWLQVLWVIALVTCGAVLFRLSGVGRLKLEFAPGKIAIAHPWIRFFLHPAVWLVAGYCLYRLVMGL</sequence>
<reference evidence="3" key="1">
    <citation type="submission" date="2020-10" db="EMBL/GenBank/DDBJ databases">
        <authorList>
            <person name="Gilroy R."/>
        </authorList>
    </citation>
    <scope>NUCLEOTIDE SEQUENCE</scope>
    <source>
        <strain evidence="3">CHK184-25365</strain>
    </source>
</reference>
<keyword evidence="3" id="KW-0378">Hydrolase</keyword>
<evidence type="ECO:0000313" key="3">
    <source>
        <dbReference type="EMBL" id="HIR41712.1"/>
    </source>
</evidence>
<organism evidence="3 4">
    <name type="scientific">Candidatus Egerieicola pullicola</name>
    <dbReference type="NCBI Taxonomy" id="2840775"/>
    <lineage>
        <taxon>Bacteria</taxon>
        <taxon>Bacillati</taxon>
        <taxon>Bacillota</taxon>
        <taxon>Clostridia</taxon>
        <taxon>Eubacteriales</taxon>
        <taxon>Oscillospiraceae</taxon>
        <taxon>Oscillospiraceae incertae sedis</taxon>
        <taxon>Candidatus Egerieicola</taxon>
    </lineage>
</organism>
<keyword evidence="1" id="KW-0812">Transmembrane</keyword>
<dbReference type="Proteomes" id="UP000886749">
    <property type="component" value="Unassembled WGS sequence"/>
</dbReference>
<keyword evidence="1" id="KW-0472">Membrane</keyword>
<dbReference type="EMBL" id="DVGY01000180">
    <property type="protein sequence ID" value="HIR41712.1"/>
    <property type="molecule type" value="Genomic_DNA"/>
</dbReference>
<keyword evidence="3" id="KW-0482">Metalloprotease</keyword>
<gene>
    <name evidence="3" type="ORF">IAB36_07790</name>
</gene>
<dbReference type="InterPro" id="IPR052710">
    <property type="entry name" value="CAAX_protease"/>
</dbReference>
<reference evidence="3" key="2">
    <citation type="journal article" date="2021" name="PeerJ">
        <title>Extensive microbial diversity within the chicken gut microbiome revealed by metagenomics and culture.</title>
        <authorList>
            <person name="Gilroy R."/>
            <person name="Ravi A."/>
            <person name="Getino M."/>
            <person name="Pursley I."/>
            <person name="Horton D.L."/>
            <person name="Alikhan N.F."/>
            <person name="Baker D."/>
            <person name="Gharbi K."/>
            <person name="Hall N."/>
            <person name="Watson M."/>
            <person name="Adriaenssens E.M."/>
            <person name="Foster-Nyarko E."/>
            <person name="Jarju S."/>
            <person name="Secka A."/>
            <person name="Antonio M."/>
            <person name="Oren A."/>
            <person name="Chaudhuri R.R."/>
            <person name="La Ragione R."/>
            <person name="Hildebrand F."/>
            <person name="Pallen M.J."/>
        </authorList>
    </citation>
    <scope>NUCLEOTIDE SEQUENCE</scope>
    <source>
        <strain evidence="3">CHK184-25365</strain>
    </source>
</reference>
<feature type="transmembrane region" description="Helical" evidence="1">
    <location>
        <begin position="17"/>
        <end position="37"/>
    </location>
</feature>
<dbReference type="Pfam" id="PF02517">
    <property type="entry name" value="Rce1-like"/>
    <property type="match status" value="1"/>
</dbReference>
<comment type="caution">
    <text evidence="3">The sequence shown here is derived from an EMBL/GenBank/DDBJ whole genome shotgun (WGS) entry which is preliminary data.</text>
</comment>
<dbReference type="InterPro" id="IPR003675">
    <property type="entry name" value="Rce1/LyrA-like_dom"/>
</dbReference>
<feature type="transmembrane region" description="Helical" evidence="1">
    <location>
        <begin position="194"/>
        <end position="210"/>
    </location>
</feature>
<dbReference type="AlphaFoldDB" id="A0A9D1AK74"/>
<evidence type="ECO:0000313" key="4">
    <source>
        <dbReference type="Proteomes" id="UP000886749"/>
    </source>
</evidence>
<feature type="transmembrane region" description="Helical" evidence="1">
    <location>
        <begin position="118"/>
        <end position="140"/>
    </location>
</feature>
<feature type="transmembrane region" description="Helical" evidence="1">
    <location>
        <begin position="264"/>
        <end position="286"/>
    </location>
</feature>
<dbReference type="GO" id="GO:0080120">
    <property type="term" value="P:CAAX-box protein maturation"/>
    <property type="evidence" value="ECO:0007669"/>
    <property type="project" value="UniProtKB-ARBA"/>
</dbReference>